<organism evidence="2">
    <name type="scientific">Acerihabitans sp. KWT182</name>
    <dbReference type="NCBI Taxonomy" id="3157919"/>
    <lineage>
        <taxon>Bacteria</taxon>
        <taxon>Pseudomonadati</taxon>
        <taxon>Pseudomonadota</taxon>
        <taxon>Gammaproteobacteria</taxon>
        <taxon>Enterobacterales</taxon>
        <taxon>Pectobacteriaceae</taxon>
        <taxon>Acerihabitans</taxon>
    </lineage>
</organism>
<dbReference type="InterPro" id="IPR029063">
    <property type="entry name" value="SAM-dependent_MTases_sf"/>
</dbReference>
<dbReference type="GO" id="GO:0008168">
    <property type="term" value="F:methyltransferase activity"/>
    <property type="evidence" value="ECO:0007669"/>
    <property type="project" value="UniProtKB-KW"/>
</dbReference>
<gene>
    <name evidence="2" type="ORF">ABK905_08885</name>
</gene>
<dbReference type="Pfam" id="PF13649">
    <property type="entry name" value="Methyltransf_25"/>
    <property type="match status" value="1"/>
</dbReference>
<dbReference type="GO" id="GO:0032259">
    <property type="term" value="P:methylation"/>
    <property type="evidence" value="ECO:0007669"/>
    <property type="project" value="UniProtKB-KW"/>
</dbReference>
<evidence type="ECO:0000313" key="2">
    <source>
        <dbReference type="EMBL" id="XBS71083.1"/>
    </source>
</evidence>
<dbReference type="Gene3D" id="3.40.50.150">
    <property type="entry name" value="Vaccinia Virus protein VP39"/>
    <property type="match status" value="1"/>
</dbReference>
<name>A0AAU7QDU3_9GAMM</name>
<dbReference type="EMBL" id="CP157947">
    <property type="protein sequence ID" value="XBS71083.1"/>
    <property type="molecule type" value="Genomic_DNA"/>
</dbReference>
<protein>
    <submittedName>
        <fullName evidence="2">Methyltransferase domain-containing protein</fullName>
    </submittedName>
</protein>
<sequence length="91" mass="10091">MQDRNFDDIADKFVGNIYGTTKGLIRQAVLWQDLQGLLARLPQRPLYILDAGGGEGRLSSKLAALGHHVLLCDLSADMVERARRWGGRSKV</sequence>
<dbReference type="AlphaFoldDB" id="A0AAU7QDU3"/>
<keyword evidence="2" id="KW-0489">Methyltransferase</keyword>
<accession>A0AAU7QDU3</accession>
<reference evidence="2" key="1">
    <citation type="submission" date="2024-06" db="EMBL/GenBank/DDBJ databases">
        <authorList>
            <person name="Coelho C."/>
            <person name="Bento M."/>
            <person name="Garcia E."/>
            <person name="Camelo A."/>
            <person name="Brandao I."/>
            <person name="Espirito Santo C."/>
            <person name="Trovao J."/>
            <person name="Verissimo A."/>
            <person name="Costa J."/>
            <person name="Tiago I."/>
        </authorList>
    </citation>
    <scope>NUCLEOTIDE SEQUENCE</scope>
    <source>
        <strain evidence="2">KWT182</strain>
    </source>
</reference>
<feature type="domain" description="Methyltransferase" evidence="1">
    <location>
        <begin position="48"/>
        <end position="86"/>
    </location>
</feature>
<proteinExistence type="predicted"/>
<dbReference type="CDD" id="cd02440">
    <property type="entry name" value="AdoMet_MTases"/>
    <property type="match status" value="1"/>
</dbReference>
<keyword evidence="2" id="KW-0808">Transferase</keyword>
<dbReference type="InterPro" id="IPR041698">
    <property type="entry name" value="Methyltransf_25"/>
</dbReference>
<dbReference type="SUPFAM" id="SSF53335">
    <property type="entry name" value="S-adenosyl-L-methionine-dependent methyltransferases"/>
    <property type="match status" value="1"/>
</dbReference>
<evidence type="ECO:0000259" key="1">
    <source>
        <dbReference type="Pfam" id="PF13649"/>
    </source>
</evidence>